<gene>
    <name evidence="2" type="ORF">GGD71_004234</name>
</gene>
<evidence type="ECO:0000313" key="3">
    <source>
        <dbReference type="Proteomes" id="UP000524450"/>
    </source>
</evidence>
<evidence type="ECO:0000313" key="2">
    <source>
        <dbReference type="EMBL" id="MBB4223448.1"/>
    </source>
</evidence>
<dbReference type="Proteomes" id="UP000524450">
    <property type="component" value="Unassembled WGS sequence"/>
</dbReference>
<organism evidence="2 3">
    <name type="scientific">Variovorax guangxiensis</name>
    <dbReference type="NCBI Taxonomy" id="1775474"/>
    <lineage>
        <taxon>Bacteria</taxon>
        <taxon>Pseudomonadati</taxon>
        <taxon>Pseudomonadota</taxon>
        <taxon>Betaproteobacteria</taxon>
        <taxon>Burkholderiales</taxon>
        <taxon>Comamonadaceae</taxon>
        <taxon>Variovorax</taxon>
    </lineage>
</organism>
<proteinExistence type="predicted"/>
<dbReference type="RefSeq" id="WP_184640642.1">
    <property type="nucleotide sequence ID" value="NZ_JACIFZ010000005.1"/>
</dbReference>
<protein>
    <submittedName>
        <fullName evidence="2">Uncharacterized protein</fullName>
    </submittedName>
</protein>
<dbReference type="AlphaFoldDB" id="A0A840G3I3"/>
<dbReference type="EMBL" id="JACIFZ010000005">
    <property type="protein sequence ID" value="MBB4223448.1"/>
    <property type="molecule type" value="Genomic_DNA"/>
</dbReference>
<feature type="signal peptide" evidence="1">
    <location>
        <begin position="1"/>
        <end position="20"/>
    </location>
</feature>
<keyword evidence="1" id="KW-0732">Signal</keyword>
<evidence type="ECO:0000256" key="1">
    <source>
        <dbReference type="SAM" id="SignalP"/>
    </source>
</evidence>
<name>A0A840G3I3_9BURK</name>
<comment type="caution">
    <text evidence="2">The sequence shown here is derived from an EMBL/GenBank/DDBJ whole genome shotgun (WGS) entry which is preliminary data.</text>
</comment>
<accession>A0A840G3I3</accession>
<reference evidence="2 3" key="1">
    <citation type="submission" date="2020-08" db="EMBL/GenBank/DDBJ databases">
        <title>Genomic Encyclopedia of Type Strains, Phase IV (KMG-V): Genome sequencing to study the core and pangenomes of soil and plant-associated prokaryotes.</title>
        <authorList>
            <person name="Whitman W."/>
        </authorList>
    </citation>
    <scope>NUCLEOTIDE SEQUENCE [LARGE SCALE GENOMIC DNA]</scope>
    <source>
        <strain evidence="2 3">34/80</strain>
    </source>
</reference>
<feature type="chain" id="PRO_5032444420" evidence="1">
    <location>
        <begin position="21"/>
        <end position="230"/>
    </location>
</feature>
<sequence>MKLRLWAAVALLTASSISFAAGSAVVDGRFINNIIPQGYCAVGDAVRRDALTKTAQELSGSKGLVLSVFESCPGKQASAPNDRGSTYRYGWVVVGRVDGTTVASNESTRAQYLAVLDSVMRKDTPSISQDPDKRLLAARSSKVPVYEDWGAIGRDANAIYRGSLGTLETKGTRLTLGISVAALTFANNQTFVNFLYEIVNDNTSVAGLLAEQQKLTASFVKNNEPDKSRD</sequence>